<sequence length="599" mass="66747">MHSSAAQPETILEWLHKEMGYWPLGPSSTGKSQFPLIDSIRKIFRGSMIPVCSFLIKRVRCILLHGGGGERGDNSSSVNFERRSGRRKEKAASREEAERKRVLDERSKNRHKQAILEAYDQQCYGAAKIFREYHKRLCLYVNQARDAQRLTADYSTAEGNKFADDVILIETKRERNVRKACESLAANVIERIRNTFPVYKGAGILSSPQIEAAKLGIDVNGELTDDIKTVILNCLKNPPLLLEAILAYTLRLKSLMTREIEKIDVRADAETLSSCPAILATENAVNKAAEARDLSQKIVKQLHASGDIVSSHSLDVGGTLKTWVLEVWSKEREAAGLRASLNRSEIQHLNKLCKEEFDACRFELEAIYTALVKANLDAAAFWNRQPLAARKYASCIIIPVCAVVMDVANDAKDFIDKEVIAFFRSPDSSLYMLPATPQALTLIILWCFLSNKFYKALLESMGSNGSTGPEAISAAEKNVAILTARAGARDPSAIPSVCRVSAALQYQAGEFGGVRCWFSVNHESLDFCLKLRGSEASDREDLVNTVNPVHVRQELVEKKIVMEKWLAKLKNAVLSAKKCLEDCKYAMWLVSTCCYSKSL</sequence>
<dbReference type="PANTHER" id="PTHR34968">
    <property type="entry name" value="AUGMIN SUBUNIT 5"/>
    <property type="match status" value="1"/>
</dbReference>
<evidence type="ECO:0000256" key="1">
    <source>
        <dbReference type="SAM" id="MobiDB-lite"/>
    </source>
</evidence>
<gene>
    <name evidence="2" type="ORF">K2173_025774</name>
</gene>
<dbReference type="InterPro" id="IPR044706">
    <property type="entry name" value="AUG5_plant"/>
</dbReference>
<comment type="caution">
    <text evidence="2">The sequence shown here is derived from an EMBL/GenBank/DDBJ whole genome shotgun (WGS) entry which is preliminary data.</text>
</comment>
<dbReference type="GO" id="GO:0070652">
    <property type="term" value="C:HAUS complex"/>
    <property type="evidence" value="ECO:0007669"/>
    <property type="project" value="InterPro"/>
</dbReference>
<dbReference type="EMBL" id="JAIWQS010000011">
    <property type="protein sequence ID" value="KAJ8751620.1"/>
    <property type="molecule type" value="Genomic_DNA"/>
</dbReference>
<accession>A0AAV8SI45</accession>
<dbReference type="PANTHER" id="PTHR34968:SF1">
    <property type="entry name" value="AUGMIN SUBUNIT 5"/>
    <property type="match status" value="1"/>
</dbReference>
<feature type="region of interest" description="Disordered" evidence="1">
    <location>
        <begin position="70"/>
        <end position="105"/>
    </location>
</feature>
<dbReference type="Proteomes" id="UP001159364">
    <property type="component" value="Linkage Group LG11"/>
</dbReference>
<organism evidence="2 3">
    <name type="scientific">Erythroxylum novogranatense</name>
    <dbReference type="NCBI Taxonomy" id="1862640"/>
    <lineage>
        <taxon>Eukaryota</taxon>
        <taxon>Viridiplantae</taxon>
        <taxon>Streptophyta</taxon>
        <taxon>Embryophyta</taxon>
        <taxon>Tracheophyta</taxon>
        <taxon>Spermatophyta</taxon>
        <taxon>Magnoliopsida</taxon>
        <taxon>eudicotyledons</taxon>
        <taxon>Gunneridae</taxon>
        <taxon>Pentapetalae</taxon>
        <taxon>rosids</taxon>
        <taxon>fabids</taxon>
        <taxon>Malpighiales</taxon>
        <taxon>Erythroxylaceae</taxon>
        <taxon>Erythroxylum</taxon>
    </lineage>
</organism>
<reference evidence="2 3" key="1">
    <citation type="submission" date="2021-09" db="EMBL/GenBank/DDBJ databases">
        <title>Genomic insights and catalytic innovation underlie evolution of tropane alkaloids biosynthesis.</title>
        <authorList>
            <person name="Wang Y.-J."/>
            <person name="Tian T."/>
            <person name="Huang J.-P."/>
            <person name="Huang S.-X."/>
        </authorList>
    </citation>
    <scope>NUCLEOTIDE SEQUENCE [LARGE SCALE GENOMIC DNA]</scope>
    <source>
        <strain evidence="2">KIB-2018</strain>
        <tissue evidence="2">Leaf</tissue>
    </source>
</reference>
<keyword evidence="3" id="KW-1185">Reference proteome</keyword>
<dbReference type="InterPro" id="IPR029131">
    <property type="entry name" value="HAUS5"/>
</dbReference>
<name>A0AAV8SI45_9ROSI</name>
<evidence type="ECO:0000313" key="3">
    <source>
        <dbReference type="Proteomes" id="UP001159364"/>
    </source>
</evidence>
<protein>
    <submittedName>
        <fullName evidence="2">Uncharacterized protein</fullName>
    </submittedName>
</protein>
<dbReference type="GO" id="GO:0005876">
    <property type="term" value="C:spindle microtubule"/>
    <property type="evidence" value="ECO:0007669"/>
    <property type="project" value="InterPro"/>
</dbReference>
<dbReference type="Pfam" id="PF14817">
    <property type="entry name" value="HAUS5"/>
    <property type="match status" value="3"/>
</dbReference>
<feature type="compositionally biased region" description="Basic and acidic residues" evidence="1">
    <location>
        <begin position="90"/>
        <end position="105"/>
    </location>
</feature>
<proteinExistence type="predicted"/>
<dbReference type="AlphaFoldDB" id="A0AAV8SI45"/>
<dbReference type="GO" id="GO:0051225">
    <property type="term" value="P:spindle assembly"/>
    <property type="evidence" value="ECO:0007669"/>
    <property type="project" value="InterPro"/>
</dbReference>
<evidence type="ECO:0000313" key="2">
    <source>
        <dbReference type="EMBL" id="KAJ8751620.1"/>
    </source>
</evidence>